<keyword evidence="1" id="KW-0001">2Fe-2S</keyword>
<feature type="domain" description="Rieske" evidence="7">
    <location>
        <begin position="176"/>
        <end position="277"/>
    </location>
</feature>
<dbReference type="SUPFAM" id="SSF50022">
    <property type="entry name" value="ISP domain"/>
    <property type="match status" value="1"/>
</dbReference>
<dbReference type="GO" id="GO:0046872">
    <property type="term" value="F:metal ion binding"/>
    <property type="evidence" value="ECO:0007669"/>
    <property type="project" value="UniProtKB-KW"/>
</dbReference>
<dbReference type="InterPro" id="IPR017941">
    <property type="entry name" value="Rieske_2Fe-2S"/>
</dbReference>
<proteinExistence type="inferred from homology"/>
<gene>
    <name evidence="8" type="ORF">LK09_00870</name>
</gene>
<keyword evidence="3" id="KW-0408">Iron</keyword>
<dbReference type="CDD" id="cd03467">
    <property type="entry name" value="Rieske"/>
    <property type="match status" value="1"/>
</dbReference>
<dbReference type="Pfam" id="PF09990">
    <property type="entry name" value="DUF2231"/>
    <property type="match status" value="1"/>
</dbReference>
<keyword evidence="4" id="KW-0411">Iron-sulfur</keyword>
<dbReference type="AlphaFoldDB" id="A0A0B2ADX6"/>
<evidence type="ECO:0000256" key="4">
    <source>
        <dbReference type="ARBA" id="ARBA00023014"/>
    </source>
</evidence>
<dbReference type="EMBL" id="JTDK01000001">
    <property type="protein sequence ID" value="KHK99915.1"/>
    <property type="molecule type" value="Genomic_DNA"/>
</dbReference>
<evidence type="ECO:0000256" key="5">
    <source>
        <dbReference type="ARBA" id="ARBA00034078"/>
    </source>
</evidence>
<organism evidence="8 9">
    <name type="scientific">Microbacterium mangrovi</name>
    <dbReference type="NCBI Taxonomy" id="1348253"/>
    <lineage>
        <taxon>Bacteria</taxon>
        <taxon>Bacillati</taxon>
        <taxon>Actinomycetota</taxon>
        <taxon>Actinomycetes</taxon>
        <taxon>Micrococcales</taxon>
        <taxon>Microbacteriaceae</taxon>
        <taxon>Microbacterium</taxon>
    </lineage>
</organism>
<evidence type="ECO:0000256" key="2">
    <source>
        <dbReference type="ARBA" id="ARBA00022723"/>
    </source>
</evidence>
<dbReference type="InterPro" id="IPR019251">
    <property type="entry name" value="DUF2231_TM"/>
</dbReference>
<keyword evidence="2" id="KW-0479">Metal-binding</keyword>
<dbReference type="PANTHER" id="PTHR21496">
    <property type="entry name" value="FERREDOXIN-RELATED"/>
    <property type="match status" value="1"/>
</dbReference>
<dbReference type="Proteomes" id="UP000031030">
    <property type="component" value="Unassembled WGS sequence"/>
</dbReference>
<protein>
    <recommendedName>
        <fullName evidence="7">Rieske domain-containing protein</fullName>
    </recommendedName>
</protein>
<dbReference type="GO" id="GO:0051537">
    <property type="term" value="F:2 iron, 2 sulfur cluster binding"/>
    <property type="evidence" value="ECO:0007669"/>
    <property type="project" value="UniProtKB-KW"/>
</dbReference>
<dbReference type="STRING" id="1348253.LK09_00870"/>
<evidence type="ECO:0000256" key="3">
    <source>
        <dbReference type="ARBA" id="ARBA00023004"/>
    </source>
</evidence>
<comment type="caution">
    <text evidence="8">The sequence shown here is derived from an EMBL/GenBank/DDBJ whole genome shotgun (WGS) entry which is preliminary data.</text>
</comment>
<evidence type="ECO:0000259" key="7">
    <source>
        <dbReference type="PROSITE" id="PS51296"/>
    </source>
</evidence>
<dbReference type="GO" id="GO:0016705">
    <property type="term" value="F:oxidoreductase activity, acting on paired donors, with incorporation or reduction of molecular oxygen"/>
    <property type="evidence" value="ECO:0007669"/>
    <property type="project" value="UniProtKB-ARBA"/>
</dbReference>
<dbReference type="Gene3D" id="2.102.10.10">
    <property type="entry name" value="Rieske [2Fe-2S] iron-sulphur domain"/>
    <property type="match status" value="1"/>
</dbReference>
<dbReference type="PANTHER" id="PTHR21496:SF0">
    <property type="entry name" value="RIESKE DOMAIN-CONTAINING PROTEIN"/>
    <property type="match status" value="1"/>
</dbReference>
<evidence type="ECO:0000313" key="9">
    <source>
        <dbReference type="Proteomes" id="UP000031030"/>
    </source>
</evidence>
<comment type="similarity">
    <text evidence="6">Belongs to the bacterial ring-hydroxylating dioxygenase ferredoxin component family.</text>
</comment>
<accession>A0A0B2ADX6</accession>
<dbReference type="Pfam" id="PF00355">
    <property type="entry name" value="Rieske"/>
    <property type="match status" value="1"/>
</dbReference>
<reference evidence="8 9" key="1">
    <citation type="submission" date="2014-11" db="EMBL/GenBank/DDBJ databases">
        <title>Genome sequence of Microbacterium mangrovi MUSC 115(T).</title>
        <authorList>
            <person name="Lee L.-H."/>
        </authorList>
    </citation>
    <scope>NUCLEOTIDE SEQUENCE [LARGE SCALE GENOMIC DNA]</scope>
    <source>
        <strain evidence="8 9">MUSC 115</strain>
    </source>
</reference>
<comment type="cofactor">
    <cofactor evidence="5">
        <name>[2Fe-2S] cluster</name>
        <dbReference type="ChEBI" id="CHEBI:190135"/>
    </cofactor>
</comment>
<sequence length="281" mass="29664">MDRIENAEVLDRVAGPVSGAVNRFVPAGAFRDLLHGVPIGHPAHPLLVQVPLGAWLSTVILDHVPGGRLPSTVLAGVGTAAALPAAAAGILDWAKTHQQQQRVGLVHWASNTMAVGFFAASFVQRVRGRRVSATLLAELGLASATAGGFLGGHLAYRQAVGSNHDERVPFVLPDEWYAVGPIDEVPDRRMTRRIVDAVPVLVYRVGDRVWAIADECSHLAGPLSDGDLVDEPDAGPCVTCPWHGSEFSLTDGAVVHGPATSPQHVLRTRVRDGQLEVSAAG</sequence>
<dbReference type="PROSITE" id="PS51296">
    <property type="entry name" value="RIESKE"/>
    <property type="match status" value="1"/>
</dbReference>
<dbReference type="InterPro" id="IPR036922">
    <property type="entry name" value="Rieske_2Fe-2S_sf"/>
</dbReference>
<name>A0A0B2ADX6_9MICO</name>
<keyword evidence="9" id="KW-1185">Reference proteome</keyword>
<evidence type="ECO:0000256" key="1">
    <source>
        <dbReference type="ARBA" id="ARBA00022714"/>
    </source>
</evidence>
<evidence type="ECO:0000256" key="6">
    <source>
        <dbReference type="ARBA" id="ARBA00038001"/>
    </source>
</evidence>
<evidence type="ECO:0000313" key="8">
    <source>
        <dbReference type="EMBL" id="KHK99915.1"/>
    </source>
</evidence>
<dbReference type="GO" id="GO:0004497">
    <property type="term" value="F:monooxygenase activity"/>
    <property type="evidence" value="ECO:0007669"/>
    <property type="project" value="UniProtKB-ARBA"/>
</dbReference>